<dbReference type="SUPFAM" id="SSF47762">
    <property type="entry name" value="PAH2 domain"/>
    <property type="match status" value="3"/>
</dbReference>
<keyword evidence="6 7" id="KW-0539">Nucleus</keyword>
<feature type="compositionally biased region" description="Low complexity" evidence="8">
    <location>
        <begin position="453"/>
        <end position="476"/>
    </location>
</feature>
<feature type="region of interest" description="Disordered" evidence="8">
    <location>
        <begin position="1126"/>
        <end position="1216"/>
    </location>
</feature>
<dbReference type="OrthoDB" id="10265969at2759"/>
<dbReference type="FunFam" id="1.20.1160.11:FF:000002">
    <property type="entry name" value="Paired amphipathic helix protein SIN3"/>
    <property type="match status" value="1"/>
</dbReference>
<gene>
    <name evidence="10" type="ORF">K458DRAFT_369737</name>
</gene>
<feature type="compositionally biased region" description="Low complexity" evidence="8">
    <location>
        <begin position="686"/>
        <end position="704"/>
    </location>
</feature>
<evidence type="ECO:0000313" key="11">
    <source>
        <dbReference type="Proteomes" id="UP000799291"/>
    </source>
</evidence>
<dbReference type="InterPro" id="IPR031693">
    <property type="entry name" value="Sin3_C"/>
</dbReference>
<feature type="compositionally biased region" description="Acidic residues" evidence="8">
    <location>
        <begin position="1138"/>
        <end position="1148"/>
    </location>
</feature>
<feature type="compositionally biased region" description="Acidic residues" evidence="8">
    <location>
        <begin position="1588"/>
        <end position="1597"/>
    </location>
</feature>
<organism evidence="10 11">
    <name type="scientific">Lentithecium fluviatile CBS 122367</name>
    <dbReference type="NCBI Taxonomy" id="1168545"/>
    <lineage>
        <taxon>Eukaryota</taxon>
        <taxon>Fungi</taxon>
        <taxon>Dikarya</taxon>
        <taxon>Ascomycota</taxon>
        <taxon>Pezizomycotina</taxon>
        <taxon>Dothideomycetes</taxon>
        <taxon>Pleosporomycetidae</taxon>
        <taxon>Pleosporales</taxon>
        <taxon>Massarineae</taxon>
        <taxon>Lentitheciaceae</taxon>
        <taxon>Lentithecium</taxon>
    </lineage>
</organism>
<feature type="compositionally biased region" description="Polar residues" evidence="8">
    <location>
        <begin position="70"/>
        <end position="82"/>
    </location>
</feature>
<evidence type="ECO:0000256" key="8">
    <source>
        <dbReference type="SAM" id="MobiDB-lite"/>
    </source>
</evidence>
<feature type="compositionally biased region" description="Basic and acidic residues" evidence="8">
    <location>
        <begin position="147"/>
        <end position="199"/>
    </location>
</feature>
<dbReference type="Gene3D" id="1.20.1160.11">
    <property type="entry name" value="Paired amphipathic helix"/>
    <property type="match status" value="3"/>
</dbReference>
<dbReference type="PANTHER" id="PTHR12346:SF0">
    <property type="entry name" value="SIN3A, ISOFORM G"/>
    <property type="match status" value="1"/>
</dbReference>
<protein>
    <recommendedName>
        <fullName evidence="9">Histone deacetylase interacting domain-containing protein</fullName>
    </recommendedName>
</protein>
<dbReference type="Proteomes" id="UP000799291">
    <property type="component" value="Unassembled WGS sequence"/>
</dbReference>
<reference evidence="10" key="1">
    <citation type="journal article" date="2020" name="Stud. Mycol.">
        <title>101 Dothideomycetes genomes: a test case for predicting lifestyles and emergence of pathogens.</title>
        <authorList>
            <person name="Haridas S."/>
            <person name="Albert R."/>
            <person name="Binder M."/>
            <person name="Bloem J."/>
            <person name="Labutti K."/>
            <person name="Salamov A."/>
            <person name="Andreopoulos B."/>
            <person name="Baker S."/>
            <person name="Barry K."/>
            <person name="Bills G."/>
            <person name="Bluhm B."/>
            <person name="Cannon C."/>
            <person name="Castanera R."/>
            <person name="Culley D."/>
            <person name="Daum C."/>
            <person name="Ezra D."/>
            <person name="Gonzalez J."/>
            <person name="Henrissat B."/>
            <person name="Kuo A."/>
            <person name="Liang C."/>
            <person name="Lipzen A."/>
            <person name="Lutzoni F."/>
            <person name="Magnuson J."/>
            <person name="Mondo S."/>
            <person name="Nolan M."/>
            <person name="Ohm R."/>
            <person name="Pangilinan J."/>
            <person name="Park H.-J."/>
            <person name="Ramirez L."/>
            <person name="Alfaro M."/>
            <person name="Sun H."/>
            <person name="Tritt A."/>
            <person name="Yoshinaga Y."/>
            <person name="Zwiers L.-H."/>
            <person name="Turgeon B."/>
            <person name="Goodwin S."/>
            <person name="Spatafora J."/>
            <person name="Crous P."/>
            <person name="Grigoriev I."/>
        </authorList>
    </citation>
    <scope>NUCLEOTIDE SEQUENCE</scope>
    <source>
        <strain evidence="10">CBS 122367</strain>
    </source>
</reference>
<keyword evidence="5" id="KW-0804">Transcription</keyword>
<feature type="region of interest" description="Disordered" evidence="8">
    <location>
        <begin position="447"/>
        <end position="476"/>
    </location>
</feature>
<evidence type="ECO:0000259" key="9">
    <source>
        <dbReference type="SMART" id="SM00761"/>
    </source>
</evidence>
<dbReference type="FunFam" id="1.20.1160.11:FF:000003">
    <property type="entry name" value="Paired amphipathic helix SIN3-like protein"/>
    <property type="match status" value="1"/>
</dbReference>
<evidence type="ECO:0000256" key="2">
    <source>
        <dbReference type="ARBA" id="ARBA00022491"/>
    </source>
</evidence>
<feature type="compositionally biased region" description="Basic and acidic residues" evidence="8">
    <location>
        <begin position="1157"/>
        <end position="1179"/>
    </location>
</feature>
<evidence type="ECO:0000313" key="10">
    <source>
        <dbReference type="EMBL" id="KAF2682709.1"/>
    </source>
</evidence>
<comment type="subcellular location">
    <subcellularLocation>
        <location evidence="1 7">Nucleus</location>
    </subcellularLocation>
</comment>
<dbReference type="EMBL" id="MU005586">
    <property type="protein sequence ID" value="KAF2682709.1"/>
    <property type="molecule type" value="Genomic_DNA"/>
</dbReference>
<evidence type="ECO:0000256" key="1">
    <source>
        <dbReference type="ARBA" id="ARBA00004123"/>
    </source>
</evidence>
<feature type="compositionally biased region" description="Basic and acidic residues" evidence="8">
    <location>
        <begin position="1573"/>
        <end position="1587"/>
    </location>
</feature>
<dbReference type="Pfam" id="PF08295">
    <property type="entry name" value="Sin3_corepress"/>
    <property type="match status" value="1"/>
</dbReference>
<feature type="domain" description="Histone deacetylase interacting" evidence="9">
    <location>
        <begin position="843"/>
        <end position="944"/>
    </location>
</feature>
<feature type="compositionally biased region" description="Low complexity" evidence="8">
    <location>
        <begin position="10"/>
        <end position="30"/>
    </location>
</feature>
<feature type="compositionally biased region" description="Polar residues" evidence="8">
    <location>
        <begin position="405"/>
        <end position="415"/>
    </location>
</feature>
<dbReference type="FunFam" id="1.20.1160.11:FF:000001">
    <property type="entry name" value="Paired amphipathic helix protein Sin3"/>
    <property type="match status" value="1"/>
</dbReference>
<keyword evidence="4" id="KW-0805">Transcription regulation</keyword>
<dbReference type="InterPro" id="IPR039774">
    <property type="entry name" value="Sin3-like"/>
</dbReference>
<dbReference type="Pfam" id="PF02671">
    <property type="entry name" value="PAH"/>
    <property type="match status" value="3"/>
</dbReference>
<feature type="compositionally biased region" description="Polar residues" evidence="8">
    <location>
        <begin position="109"/>
        <end position="137"/>
    </location>
</feature>
<dbReference type="SMART" id="SM00761">
    <property type="entry name" value="HDAC_interact"/>
    <property type="match status" value="1"/>
</dbReference>
<dbReference type="InterPro" id="IPR013194">
    <property type="entry name" value="HDAC_interact_dom"/>
</dbReference>
<feature type="compositionally biased region" description="Polar residues" evidence="8">
    <location>
        <begin position="647"/>
        <end position="657"/>
    </location>
</feature>
<evidence type="ECO:0000256" key="6">
    <source>
        <dbReference type="ARBA" id="ARBA00023242"/>
    </source>
</evidence>
<accession>A0A6G1IXT9</accession>
<dbReference type="GO" id="GO:0000122">
    <property type="term" value="P:negative regulation of transcription by RNA polymerase II"/>
    <property type="evidence" value="ECO:0007669"/>
    <property type="project" value="TreeGrafter"/>
</dbReference>
<evidence type="ECO:0000256" key="5">
    <source>
        <dbReference type="ARBA" id="ARBA00023163"/>
    </source>
</evidence>
<dbReference type="GO" id="GO:0003714">
    <property type="term" value="F:transcription corepressor activity"/>
    <property type="evidence" value="ECO:0007669"/>
    <property type="project" value="InterPro"/>
</dbReference>
<evidence type="ECO:0000256" key="7">
    <source>
        <dbReference type="PROSITE-ProRule" id="PRU00810"/>
    </source>
</evidence>
<dbReference type="GO" id="GO:0010628">
    <property type="term" value="P:positive regulation of gene expression"/>
    <property type="evidence" value="ECO:0007669"/>
    <property type="project" value="UniProtKB-ARBA"/>
</dbReference>
<evidence type="ECO:0000256" key="4">
    <source>
        <dbReference type="ARBA" id="ARBA00023015"/>
    </source>
</evidence>
<dbReference type="InterPro" id="IPR036600">
    <property type="entry name" value="PAH_sf"/>
</dbReference>
<dbReference type="GO" id="GO:0033698">
    <property type="term" value="C:Rpd3L complex"/>
    <property type="evidence" value="ECO:0007669"/>
    <property type="project" value="UniProtKB-ARBA"/>
</dbReference>
<keyword evidence="3" id="KW-0677">Repeat</keyword>
<feature type="region of interest" description="Disordered" evidence="8">
    <location>
        <begin position="1573"/>
        <end position="1597"/>
    </location>
</feature>
<evidence type="ECO:0000256" key="3">
    <source>
        <dbReference type="ARBA" id="ARBA00022737"/>
    </source>
</evidence>
<keyword evidence="11" id="KW-1185">Reference proteome</keyword>
<dbReference type="PANTHER" id="PTHR12346">
    <property type="entry name" value="SIN3B-RELATED"/>
    <property type="match status" value="1"/>
</dbReference>
<keyword evidence="2" id="KW-0678">Repressor</keyword>
<dbReference type="Pfam" id="PF16879">
    <property type="entry name" value="Sin3a_C"/>
    <property type="match status" value="1"/>
</dbReference>
<name>A0A6G1IXT9_9PLEO</name>
<feature type="compositionally biased region" description="Polar residues" evidence="8">
    <location>
        <begin position="705"/>
        <end position="714"/>
    </location>
</feature>
<sequence length="1597" mass="178770">MNPAHREGWPPSQAAAPASGQQQIDQGQGQAPRPLNSFGSTNATQQPPSQTSPAQGSGPVLPPPSGAPFYSSNPAPQHNQNLPALPGMTGQPPQASPHLPAQRPPSSEAGPTTQGGAQTAPQGPSYSLPGISQTLQQHGAAPNQPNQDRERELRERENREREILEYANQQDERVKIEAEQRERELRERQQHEQATHENHSAPIQIHQPVAVAPSTRTIHGPNGLLGQSGPLSGPSIPGPGPPNSMFGVPAVQQTQQGETTPRMQHAVQPPPQSSMLMPFAGPPGPGAMAIGQGQQPILNDALSYLDQVKVQFADHPDVYNRFLDIMKDFKSGAIDTPGVIERVSTLFAGNPNLIQGFNTFLPPGYKIECGTNGDPNAIRVTTPMGTMVSTMPAPRPLSPPRSAAVNGSSAPQNDQGYYEPGQTRSWAQNLRDMRAPQAPEVQEAAFSPNNRNLGQPLFGPQQGQQGPAPLSPEAVARPHPDAAASAAAIVHQQEQRGVSQLQNAVSAAAGRSILSPSVDASTPMPGQVLNGVAQAAQAGGVSAEKRGPVEFNHAISYVNKIKNRFASQPDIYKQFLEILQTYQRESKPIQDVYAQVTGLFSAAPDLLEDFKQFLPESAAQHRAQQAARHNEEAALIGNVRGDAAYGQTPNHQQTPRADTSRLPPMGNFAPTPTANRDNKRKRGERQIAGAAAAALPPQMAQEPPTSSVRSTAYGQGTGNKRAKTNHAKQPIVPDGPPISPTLTPAQPEPMPPSSTTSPSQDELAFFDRVKKFIGNKNTMNEFLKLCNLYSQDLIDKTLLLYRAQSFIGGNQELYAWFRKFLGEDEEQQTTRPKTVNSRVSLSNCRSLGPSYRLLPKRERERLCSGRDELCRAVLNDEWASHPTWASEDSGFVAHRKNQFEEGLHRIEEERHDYDYNIEACSRTIQQLEPIANQLLTMRAEDRANFQLPAGLGGQSETIYKRVIRKIYGREKGNDVIRELFAMPWSVVPVLLHRLKAKLEDWKAAQREWEKVWRDQTQKNFWKSLDHQSLSVKQNDKRQFQPKSLQNEIQVRYEEQKRLQEIQEIPQPDYQFKYSFKDEDVLMDVARLIIAYADTNTVADFSKVIAFIKEFVPLFFGIEEKKFEQGVQIPARDTSTNDSGEDTPSADEDVSQRSQKLKKGDLRRDVLDPRGRSRKDKEDSLASVSRDSSPGVTSAIEDEAAGDSSHSNARDERMPDGWVTYAAQPTSFRDREFEHEEPYRRSTFNLYANSSIYCFFRMFVVLYERLLKLKENEDHVRITVARAMAPKPAHLLKMMDKLPSDFFKDTSESADYYKQVLDMFTDQITGEVDMAQIEETLRRYYLQVGWQLYSFDRLLTSLVRFSLGVVSNDNKDRTVDIYNLFKKDRANPTTTHKSELTYRKAVEKLSKDADTYRITYDMNKAEAYVRLFKKDDPTFEFNQVDRVKRWRAYVASYMAVEPTEELDYTRLRYPYLKNRLAKIEDLNDDERFEHIRHLDKITVSISPAMYTMKFIASEPSGTGGIQYFAQPKPAAGSAAVSKEDRDALRESRAERVRELLVRNNAWMKDLSQEEVEARKVAHKNDMEKPREADDVEDVEMAD</sequence>
<feature type="region of interest" description="Disordered" evidence="8">
    <location>
        <begin position="387"/>
        <end position="421"/>
    </location>
</feature>
<feature type="compositionally biased region" description="Polar residues" evidence="8">
    <location>
        <begin position="1181"/>
        <end position="1191"/>
    </location>
</feature>
<feature type="compositionally biased region" description="Low complexity" evidence="8">
    <location>
        <begin position="40"/>
        <end position="59"/>
    </location>
</feature>
<dbReference type="PROSITE" id="PS51477">
    <property type="entry name" value="PAH"/>
    <property type="match status" value="2"/>
</dbReference>
<proteinExistence type="predicted"/>
<feature type="region of interest" description="Disordered" evidence="8">
    <location>
        <begin position="642"/>
        <end position="760"/>
    </location>
</feature>
<feature type="region of interest" description="Disordered" evidence="8">
    <location>
        <begin position="1"/>
        <end position="200"/>
    </location>
</feature>
<dbReference type="InterPro" id="IPR003822">
    <property type="entry name" value="PAH"/>
</dbReference>